<evidence type="ECO:0000313" key="6">
    <source>
        <dbReference type="EMBL" id="SEA03018.1"/>
    </source>
</evidence>
<dbReference type="GO" id="GO:1901135">
    <property type="term" value="P:carbohydrate derivative metabolic process"/>
    <property type="evidence" value="ECO:0007669"/>
    <property type="project" value="InterPro"/>
</dbReference>
<dbReference type="Proteomes" id="UP000198773">
    <property type="component" value="Unassembled WGS sequence"/>
</dbReference>
<dbReference type="SUPFAM" id="SSF46689">
    <property type="entry name" value="Homeodomain-like"/>
    <property type="match status" value="1"/>
</dbReference>
<dbReference type="GO" id="GO:0003677">
    <property type="term" value="F:DNA binding"/>
    <property type="evidence" value="ECO:0007669"/>
    <property type="project" value="UniProtKB-KW"/>
</dbReference>
<evidence type="ECO:0000256" key="3">
    <source>
        <dbReference type="ARBA" id="ARBA00023163"/>
    </source>
</evidence>
<dbReference type="InterPro" id="IPR009057">
    <property type="entry name" value="Homeodomain-like_sf"/>
</dbReference>
<dbReference type="SUPFAM" id="SSF53697">
    <property type="entry name" value="SIS domain"/>
    <property type="match status" value="1"/>
</dbReference>
<dbReference type="InterPro" id="IPR000281">
    <property type="entry name" value="HTH_RpiR"/>
</dbReference>
<feature type="domain" description="SIS" evidence="5">
    <location>
        <begin position="122"/>
        <end position="262"/>
    </location>
</feature>
<dbReference type="STRING" id="152573.SAMN04488051_101401"/>
<sequence>MVCLLKIRGLQDQMSAIERKLADFILDNSHLLRDYSSQQLADAVGVSQSSVVKFCQKVGYKGYPDFKLAVSEALVAQSSLSREESSDQKKAPLAEVEQFQLQLQASYRTLLEINEQKTLTRATQLLDSADKILLVGFGGSGLVAADFAFRLQQLGKTVCYHPDPAVQMQYSAQLSERSVLFAISQSGENQDVLRLARGLKSQKVQLISLTAFKTNPLSLLVQTPLYVLAGDSSPRLDPLLEQLGAQHVCHLLYLQLSKTTANAKVLEHSQRLMQQLARR</sequence>
<organism evidence="6 7">
    <name type="scientific">Alkalimonas amylolytica</name>
    <dbReference type="NCBI Taxonomy" id="152573"/>
    <lineage>
        <taxon>Bacteria</taxon>
        <taxon>Pseudomonadati</taxon>
        <taxon>Pseudomonadota</taxon>
        <taxon>Gammaproteobacteria</taxon>
        <taxon>Alkalimonas</taxon>
    </lineage>
</organism>
<dbReference type="AlphaFoldDB" id="A0A1H3XWX9"/>
<dbReference type="InterPro" id="IPR036388">
    <property type="entry name" value="WH-like_DNA-bd_sf"/>
</dbReference>
<dbReference type="OrthoDB" id="3684496at2"/>
<dbReference type="EMBL" id="FNRM01000001">
    <property type="protein sequence ID" value="SEA03018.1"/>
    <property type="molecule type" value="Genomic_DNA"/>
</dbReference>
<dbReference type="PROSITE" id="PS51464">
    <property type="entry name" value="SIS"/>
    <property type="match status" value="1"/>
</dbReference>
<keyword evidence="7" id="KW-1185">Reference proteome</keyword>
<dbReference type="PROSITE" id="PS51071">
    <property type="entry name" value="HTH_RPIR"/>
    <property type="match status" value="1"/>
</dbReference>
<dbReference type="InterPro" id="IPR046348">
    <property type="entry name" value="SIS_dom_sf"/>
</dbReference>
<dbReference type="PANTHER" id="PTHR30514:SF17">
    <property type="entry name" value="HTH-TYPE TRANSCRIPTIONAL REGULATOR MURR"/>
    <property type="match status" value="1"/>
</dbReference>
<accession>A0A1H3XWX9</accession>
<proteinExistence type="predicted"/>
<evidence type="ECO:0000313" key="7">
    <source>
        <dbReference type="Proteomes" id="UP000198773"/>
    </source>
</evidence>
<evidence type="ECO:0000256" key="1">
    <source>
        <dbReference type="ARBA" id="ARBA00023015"/>
    </source>
</evidence>
<dbReference type="Pfam" id="PF01418">
    <property type="entry name" value="HTH_6"/>
    <property type="match status" value="1"/>
</dbReference>
<dbReference type="GO" id="GO:0003700">
    <property type="term" value="F:DNA-binding transcription factor activity"/>
    <property type="evidence" value="ECO:0007669"/>
    <property type="project" value="InterPro"/>
</dbReference>
<dbReference type="InterPro" id="IPR035472">
    <property type="entry name" value="RpiR-like_SIS"/>
</dbReference>
<keyword evidence="1" id="KW-0805">Transcription regulation</keyword>
<dbReference type="PANTHER" id="PTHR30514">
    <property type="entry name" value="GLUCOKINASE"/>
    <property type="match status" value="1"/>
</dbReference>
<reference evidence="6 7" key="1">
    <citation type="submission" date="2016-10" db="EMBL/GenBank/DDBJ databases">
        <authorList>
            <person name="de Groot N.N."/>
        </authorList>
    </citation>
    <scope>NUCLEOTIDE SEQUENCE [LARGE SCALE GENOMIC DNA]</scope>
    <source>
        <strain evidence="6 7">CGMCC 1.3430</strain>
    </source>
</reference>
<gene>
    <name evidence="6" type="ORF">SAMN04488051_101401</name>
</gene>
<dbReference type="GO" id="GO:0097367">
    <property type="term" value="F:carbohydrate derivative binding"/>
    <property type="evidence" value="ECO:0007669"/>
    <property type="project" value="InterPro"/>
</dbReference>
<dbReference type="Gene3D" id="3.40.50.10490">
    <property type="entry name" value="Glucose-6-phosphate isomerase like protein, domain 1"/>
    <property type="match status" value="1"/>
</dbReference>
<evidence type="ECO:0000259" key="4">
    <source>
        <dbReference type="PROSITE" id="PS51071"/>
    </source>
</evidence>
<dbReference type="CDD" id="cd05013">
    <property type="entry name" value="SIS_RpiR"/>
    <property type="match status" value="1"/>
</dbReference>
<dbReference type="InterPro" id="IPR047640">
    <property type="entry name" value="RpiR-like"/>
</dbReference>
<keyword evidence="2" id="KW-0238">DNA-binding</keyword>
<keyword evidence="3" id="KW-0804">Transcription</keyword>
<dbReference type="Pfam" id="PF01380">
    <property type="entry name" value="SIS"/>
    <property type="match status" value="1"/>
</dbReference>
<feature type="domain" description="HTH rpiR-type" evidence="4">
    <location>
        <begin position="1"/>
        <end position="77"/>
    </location>
</feature>
<evidence type="ECO:0000259" key="5">
    <source>
        <dbReference type="PROSITE" id="PS51464"/>
    </source>
</evidence>
<protein>
    <submittedName>
        <fullName evidence="6">Transcriptional regulator, RpiR family</fullName>
    </submittedName>
</protein>
<name>A0A1H3XWX9_ALKAM</name>
<dbReference type="InterPro" id="IPR001347">
    <property type="entry name" value="SIS_dom"/>
</dbReference>
<dbReference type="Gene3D" id="1.10.10.10">
    <property type="entry name" value="Winged helix-like DNA-binding domain superfamily/Winged helix DNA-binding domain"/>
    <property type="match status" value="1"/>
</dbReference>
<evidence type="ECO:0000256" key="2">
    <source>
        <dbReference type="ARBA" id="ARBA00023125"/>
    </source>
</evidence>